<comment type="caution">
    <text evidence="1">The sequence shown here is derived from an EMBL/GenBank/DDBJ whole genome shotgun (WGS) entry which is preliminary data.</text>
</comment>
<keyword evidence="2" id="KW-1185">Reference proteome</keyword>
<proteinExistence type="predicted"/>
<evidence type="ECO:0000313" key="1">
    <source>
        <dbReference type="EMBL" id="GCD62868.1"/>
    </source>
</evidence>
<evidence type="ECO:0000313" key="2">
    <source>
        <dbReference type="Proteomes" id="UP000287385"/>
    </source>
</evidence>
<name>A0A401X5B0_ACEPA</name>
<accession>A0A401X5B0</accession>
<protein>
    <submittedName>
        <fullName evidence="1">Uncharacterized protein</fullName>
    </submittedName>
</protein>
<sequence length="135" mass="14872">MTTQNWPAPKRPGVPMFPERDGWHVIDARSGGITVLTYWNGKEWSAGDCVRGLNSSPEWWRYNGAVLSATQINEILAAERERCARLCNDIGAQASLRISELSNRTLGALLAQPEKGRMDADYECAANIRNLGAAP</sequence>
<dbReference type="Proteomes" id="UP000287385">
    <property type="component" value="Unassembled WGS sequence"/>
</dbReference>
<gene>
    <name evidence="1" type="ORF">NBRC3278_1961</name>
</gene>
<dbReference type="AlphaFoldDB" id="A0A401X5B0"/>
<organism evidence="1 2">
    <name type="scientific">Acetobacter pasteurianus NBRC 3278</name>
    <dbReference type="NCBI Taxonomy" id="1226660"/>
    <lineage>
        <taxon>Bacteria</taxon>
        <taxon>Pseudomonadati</taxon>
        <taxon>Pseudomonadota</taxon>
        <taxon>Alphaproteobacteria</taxon>
        <taxon>Acetobacterales</taxon>
        <taxon>Acetobacteraceae</taxon>
        <taxon>Acetobacter</taxon>
    </lineage>
</organism>
<reference evidence="1 2" key="1">
    <citation type="submission" date="2016-06" db="EMBL/GenBank/DDBJ databases">
        <title>Acetobacter pasteurianus NBRC 3278 whole genome sequencing project.</title>
        <authorList>
            <person name="Matsutani M."/>
            <person name="Shiwa Y."/>
            <person name="Okamoto-Kainuma A."/>
            <person name="Ishikawa M."/>
            <person name="Koizumi Y."/>
            <person name="Yoshikawa H."/>
            <person name="Yakushi T."/>
            <person name="Matsushita K."/>
        </authorList>
    </citation>
    <scope>NUCLEOTIDE SEQUENCE [LARGE SCALE GENOMIC DNA]</scope>
    <source>
        <strain evidence="1 2">NBRC 3278</strain>
    </source>
</reference>
<dbReference type="EMBL" id="BDEV01000078">
    <property type="protein sequence ID" value="GCD62868.1"/>
    <property type="molecule type" value="Genomic_DNA"/>
</dbReference>
<dbReference type="RefSeq" id="WP_124297249.1">
    <property type="nucleotide sequence ID" value="NZ_BDEV01000078.1"/>
</dbReference>